<keyword evidence="2" id="KW-1185">Reference proteome</keyword>
<dbReference type="AlphaFoldDB" id="A0A9N9H859"/>
<dbReference type="Proteomes" id="UP000789375">
    <property type="component" value="Unassembled WGS sequence"/>
</dbReference>
<organism evidence="1 2">
    <name type="scientific">Funneliformis mosseae</name>
    <name type="common">Endomycorrhizal fungus</name>
    <name type="synonym">Glomus mosseae</name>
    <dbReference type="NCBI Taxonomy" id="27381"/>
    <lineage>
        <taxon>Eukaryota</taxon>
        <taxon>Fungi</taxon>
        <taxon>Fungi incertae sedis</taxon>
        <taxon>Mucoromycota</taxon>
        <taxon>Glomeromycotina</taxon>
        <taxon>Glomeromycetes</taxon>
        <taxon>Glomerales</taxon>
        <taxon>Glomeraceae</taxon>
        <taxon>Funneliformis</taxon>
    </lineage>
</organism>
<dbReference type="EMBL" id="CAJVPP010005512">
    <property type="protein sequence ID" value="CAG8666188.1"/>
    <property type="molecule type" value="Genomic_DNA"/>
</dbReference>
<evidence type="ECO:0000313" key="2">
    <source>
        <dbReference type="Proteomes" id="UP000789375"/>
    </source>
</evidence>
<evidence type="ECO:0000313" key="1">
    <source>
        <dbReference type="EMBL" id="CAG8666188.1"/>
    </source>
</evidence>
<gene>
    <name evidence="1" type="ORF">FMOSSE_LOCUS12180</name>
</gene>
<sequence length="73" mass="8001">VFTIDDFIGDILADDLLLEITEIDSLTTCSGRVIGSMLVMERFSSHIYEAGHSATFVRARLVLRAGHSAPDFS</sequence>
<name>A0A9N9H859_FUNMO</name>
<reference evidence="1" key="1">
    <citation type="submission" date="2021-06" db="EMBL/GenBank/DDBJ databases">
        <authorList>
            <person name="Kallberg Y."/>
            <person name="Tangrot J."/>
            <person name="Rosling A."/>
        </authorList>
    </citation>
    <scope>NUCLEOTIDE SEQUENCE</scope>
    <source>
        <strain evidence="1">87-6 pot B 2015</strain>
    </source>
</reference>
<proteinExistence type="predicted"/>
<accession>A0A9N9H859</accession>
<comment type="caution">
    <text evidence="1">The sequence shown here is derived from an EMBL/GenBank/DDBJ whole genome shotgun (WGS) entry which is preliminary data.</text>
</comment>
<feature type="non-terminal residue" evidence="1">
    <location>
        <position position="73"/>
    </location>
</feature>
<protein>
    <submittedName>
        <fullName evidence="1">2654_t:CDS:1</fullName>
    </submittedName>
</protein>